<feature type="region of interest" description="Disordered" evidence="6">
    <location>
        <begin position="52"/>
        <end position="75"/>
    </location>
</feature>
<name>A0A2R4VXI8_9PROT</name>
<dbReference type="SUPFAM" id="SSF55785">
    <property type="entry name" value="PYP-like sensor domain (PAS domain)"/>
    <property type="match status" value="1"/>
</dbReference>
<feature type="domain" description="PAC" evidence="10">
    <location>
        <begin position="314"/>
        <end position="366"/>
    </location>
</feature>
<accession>A0A2R4VXI8</accession>
<keyword evidence="11" id="KW-0614">Plasmid</keyword>
<evidence type="ECO:0000259" key="7">
    <source>
        <dbReference type="PROSITE" id="PS50109"/>
    </source>
</evidence>
<dbReference type="InterPro" id="IPR013655">
    <property type="entry name" value="PAS_fold_3"/>
</dbReference>
<dbReference type="InterPro" id="IPR004358">
    <property type="entry name" value="Sig_transdc_His_kin-like_C"/>
</dbReference>
<keyword evidence="11" id="KW-0808">Transferase</keyword>
<evidence type="ECO:0000313" key="12">
    <source>
        <dbReference type="Proteomes" id="UP000077405"/>
    </source>
</evidence>
<gene>
    <name evidence="11" type="ORF">A6A40_29520</name>
</gene>
<dbReference type="InterPro" id="IPR011006">
    <property type="entry name" value="CheY-like_superfamily"/>
</dbReference>
<comment type="catalytic activity">
    <reaction evidence="1">
        <text>ATP + protein L-histidine = ADP + protein N-phospho-L-histidine.</text>
        <dbReference type="EC" id="2.7.13.3"/>
    </reaction>
</comment>
<evidence type="ECO:0000313" key="11">
    <source>
        <dbReference type="EMBL" id="AWB09111.1"/>
    </source>
</evidence>
<dbReference type="KEGG" id="ahu:A6A40_29520"/>
<dbReference type="Pfam" id="PF00072">
    <property type="entry name" value="Response_reg"/>
    <property type="match status" value="2"/>
</dbReference>
<dbReference type="PROSITE" id="PS50110">
    <property type="entry name" value="RESPONSE_REGULATORY"/>
    <property type="match status" value="2"/>
</dbReference>
<evidence type="ECO:0000256" key="5">
    <source>
        <dbReference type="SAM" id="Coils"/>
    </source>
</evidence>
<keyword evidence="3 4" id="KW-0597">Phosphoprotein</keyword>
<dbReference type="EC" id="2.7.13.3" evidence="2"/>
<dbReference type="Gene3D" id="3.30.450.20">
    <property type="entry name" value="PAS domain"/>
    <property type="match status" value="1"/>
</dbReference>
<keyword evidence="12" id="KW-1185">Reference proteome</keyword>
<dbReference type="EMBL" id="CP028907">
    <property type="protein sequence ID" value="AWB09111.1"/>
    <property type="molecule type" value="Genomic_DNA"/>
</dbReference>
<geneLocation type="plasmid" evidence="11 12">
    <name>pYZ6</name>
</geneLocation>
<dbReference type="InterPro" id="IPR000014">
    <property type="entry name" value="PAS"/>
</dbReference>
<dbReference type="PROSITE" id="PS50112">
    <property type="entry name" value="PAS"/>
    <property type="match status" value="1"/>
</dbReference>
<evidence type="ECO:0000256" key="4">
    <source>
        <dbReference type="PROSITE-ProRule" id="PRU00169"/>
    </source>
</evidence>
<dbReference type="InterPro" id="IPR035965">
    <property type="entry name" value="PAS-like_dom_sf"/>
</dbReference>
<dbReference type="SUPFAM" id="SSF47384">
    <property type="entry name" value="Homodimeric domain of signal transducing histidine kinase"/>
    <property type="match status" value="1"/>
</dbReference>
<proteinExistence type="predicted"/>
<dbReference type="SMART" id="SM00388">
    <property type="entry name" value="HisKA"/>
    <property type="match status" value="1"/>
</dbReference>
<evidence type="ECO:0000259" key="10">
    <source>
        <dbReference type="PROSITE" id="PS50113"/>
    </source>
</evidence>
<keyword evidence="11" id="KW-0418">Kinase</keyword>
<dbReference type="OrthoDB" id="9796100at2"/>
<dbReference type="SMART" id="SM00387">
    <property type="entry name" value="HATPase_c"/>
    <property type="match status" value="1"/>
</dbReference>
<dbReference type="Gene3D" id="1.10.287.130">
    <property type="match status" value="1"/>
</dbReference>
<feature type="domain" description="Response regulatory" evidence="8">
    <location>
        <begin position="81"/>
        <end position="198"/>
    </location>
</feature>
<dbReference type="PANTHER" id="PTHR43065">
    <property type="entry name" value="SENSOR HISTIDINE KINASE"/>
    <property type="match status" value="1"/>
</dbReference>
<feature type="modified residue" description="4-aspartylphosphate" evidence="4">
    <location>
        <position position="130"/>
    </location>
</feature>
<evidence type="ECO:0000256" key="2">
    <source>
        <dbReference type="ARBA" id="ARBA00012438"/>
    </source>
</evidence>
<protein>
    <recommendedName>
        <fullName evidence="2">histidine kinase</fullName>
        <ecNumber evidence="2">2.7.13.3</ecNumber>
    </recommendedName>
</protein>
<feature type="domain" description="Histidine kinase" evidence="7">
    <location>
        <begin position="379"/>
        <end position="606"/>
    </location>
</feature>
<evidence type="ECO:0000256" key="3">
    <source>
        <dbReference type="ARBA" id="ARBA00022553"/>
    </source>
</evidence>
<dbReference type="Gene3D" id="3.40.50.2300">
    <property type="match status" value="2"/>
</dbReference>
<dbReference type="InterPro" id="IPR003594">
    <property type="entry name" value="HATPase_dom"/>
</dbReference>
<dbReference type="Gene3D" id="3.30.565.10">
    <property type="entry name" value="Histidine kinase-like ATPase, C-terminal domain"/>
    <property type="match status" value="1"/>
</dbReference>
<dbReference type="CDD" id="cd00130">
    <property type="entry name" value="PAS"/>
    <property type="match status" value="1"/>
</dbReference>
<dbReference type="AlphaFoldDB" id="A0A2R4VXI8"/>
<dbReference type="RefSeq" id="WP_108549353.1">
    <property type="nucleotide sequence ID" value="NZ_CP028907.1"/>
</dbReference>
<keyword evidence="5" id="KW-0175">Coiled coil</keyword>
<evidence type="ECO:0000256" key="6">
    <source>
        <dbReference type="SAM" id="MobiDB-lite"/>
    </source>
</evidence>
<evidence type="ECO:0000256" key="1">
    <source>
        <dbReference type="ARBA" id="ARBA00000085"/>
    </source>
</evidence>
<feature type="modified residue" description="4-aspartylphosphate" evidence="4">
    <location>
        <position position="679"/>
    </location>
</feature>
<sequence length="778" mass="83962">MTRRKLRPARVARRRMFVPPPAFPVSAVRQTLLPPDVALPAPAPVLTPAPAVTPAPAAGAPAGWESMTTDSPPQPDTSDVAILIVDDDPRNLFAVRETLEDMGAQLVLARSGEEALKHLLRQDFALILLDVHMPGMDGYETAELIRLREKSRHIPIIFLTAINKDETHIFRGYASGAVDYMFKPVDPHILKCKVAVFVDLYRKTEAVKREVEAKQRLLDENERVRREMRQAEQALRRSEERQALILGQLPIVLYTADLTSGIPFRYLSDTVQSVLGCPPARFIEDPGNWEAGIHPDDRNRVLRQLESVHDTGLTTVEYRWRCPDGSERHLLDQAVVVCDEDGRPAELFGTILDVTETRQAQRQLAHAQKMELVGQLTGGIAHDFNNMLMVVIGSLERLVPGLADDPKAAKRAEMALQAALRCSDMTRRLLTFARRQQLHPEPVDLGALVAGMGELMERTLGGGVAIAIEAPSADAGPLWTASVDRSQAESALLNLVINARDAMPGGGTLRIRTENTRFEETQSAHGMSVPAGDYILLSVSDSGCGMAQEVLERAFEPFFTTKEAGKGTGLGLAMIHGFVKQSGGLIGIDSSPGVGTTFRLYLPRAAVDVINGTASDEDGAAEAFAGRGETVLVVDDDADVRAVAVQAVGGLGYRVLEADGAEAALTLLDRQPVDLLFTDIVMPGGLNGRELAREGLRRHPALRVLFASGYANGTSAPEHQAGAALPADDGTDPGAVLGAVLSRAETLAKPYRGGDLARALRRALDLQSPLAPAEAVRG</sequence>
<dbReference type="InterPro" id="IPR001610">
    <property type="entry name" value="PAC"/>
</dbReference>
<dbReference type="PANTHER" id="PTHR43065:SF42">
    <property type="entry name" value="TWO-COMPONENT SENSOR PPRA"/>
    <property type="match status" value="1"/>
</dbReference>
<dbReference type="InterPro" id="IPR005467">
    <property type="entry name" value="His_kinase_dom"/>
</dbReference>
<dbReference type="InterPro" id="IPR001789">
    <property type="entry name" value="Sig_transdc_resp-reg_receiver"/>
</dbReference>
<evidence type="ECO:0000259" key="9">
    <source>
        <dbReference type="PROSITE" id="PS50112"/>
    </source>
</evidence>
<feature type="domain" description="PAS" evidence="9">
    <location>
        <begin position="238"/>
        <end position="312"/>
    </location>
</feature>
<dbReference type="SUPFAM" id="SSF52172">
    <property type="entry name" value="CheY-like"/>
    <property type="match status" value="2"/>
</dbReference>
<dbReference type="InterPro" id="IPR000700">
    <property type="entry name" value="PAS-assoc_C"/>
</dbReference>
<feature type="coiled-coil region" evidence="5">
    <location>
        <begin position="207"/>
        <end position="241"/>
    </location>
</feature>
<dbReference type="InterPro" id="IPR036890">
    <property type="entry name" value="HATPase_C_sf"/>
</dbReference>
<dbReference type="SMART" id="SM00448">
    <property type="entry name" value="REC"/>
    <property type="match status" value="2"/>
</dbReference>
<dbReference type="Pfam" id="PF08447">
    <property type="entry name" value="PAS_3"/>
    <property type="match status" value="1"/>
</dbReference>
<dbReference type="InterPro" id="IPR036097">
    <property type="entry name" value="HisK_dim/P_sf"/>
</dbReference>
<dbReference type="InterPro" id="IPR003661">
    <property type="entry name" value="HisK_dim/P_dom"/>
</dbReference>
<feature type="domain" description="Response regulatory" evidence="8">
    <location>
        <begin position="630"/>
        <end position="764"/>
    </location>
</feature>
<dbReference type="PRINTS" id="PR00344">
    <property type="entry name" value="BCTRLSENSOR"/>
</dbReference>
<evidence type="ECO:0000259" key="8">
    <source>
        <dbReference type="PROSITE" id="PS50110"/>
    </source>
</evidence>
<dbReference type="Proteomes" id="UP000077405">
    <property type="component" value="Plasmid pYZ6"/>
</dbReference>
<dbReference type="PROSITE" id="PS50109">
    <property type="entry name" value="HIS_KIN"/>
    <property type="match status" value="1"/>
</dbReference>
<reference evidence="11 12" key="1">
    <citation type="submission" date="2018-04" db="EMBL/GenBank/DDBJ databases">
        <title>Complete genome sequence of the nitrogen-fixing bacterium Azospirillum humicireducens type strain SgZ-5.</title>
        <authorList>
            <person name="Yu Z."/>
        </authorList>
    </citation>
    <scope>NUCLEOTIDE SEQUENCE [LARGE SCALE GENOMIC DNA]</scope>
    <source>
        <strain evidence="11 12">SgZ-5</strain>
        <plasmid evidence="11 12">pYZ6</plasmid>
    </source>
</reference>
<dbReference type="SMART" id="SM00086">
    <property type="entry name" value="PAC"/>
    <property type="match status" value="1"/>
</dbReference>
<dbReference type="SUPFAM" id="SSF55874">
    <property type="entry name" value="ATPase domain of HSP90 chaperone/DNA topoisomerase II/histidine kinase"/>
    <property type="match status" value="1"/>
</dbReference>
<dbReference type="GO" id="GO:0000155">
    <property type="term" value="F:phosphorelay sensor kinase activity"/>
    <property type="evidence" value="ECO:0007669"/>
    <property type="project" value="InterPro"/>
</dbReference>
<dbReference type="PROSITE" id="PS50113">
    <property type="entry name" value="PAC"/>
    <property type="match status" value="1"/>
</dbReference>
<organism evidence="11 12">
    <name type="scientific">Azospirillum humicireducens</name>
    <dbReference type="NCBI Taxonomy" id="1226968"/>
    <lineage>
        <taxon>Bacteria</taxon>
        <taxon>Pseudomonadati</taxon>
        <taxon>Pseudomonadota</taxon>
        <taxon>Alphaproteobacteria</taxon>
        <taxon>Rhodospirillales</taxon>
        <taxon>Azospirillaceae</taxon>
        <taxon>Azospirillum</taxon>
    </lineage>
</organism>
<dbReference type="Pfam" id="PF02518">
    <property type="entry name" value="HATPase_c"/>
    <property type="match status" value="1"/>
</dbReference>